<accession>A0ABR4FSZ4</accession>
<dbReference type="InterPro" id="IPR043129">
    <property type="entry name" value="ATPase_NBD"/>
</dbReference>
<organism evidence="1 2">
    <name type="scientific">Aspergillus keveii</name>
    <dbReference type="NCBI Taxonomy" id="714993"/>
    <lineage>
        <taxon>Eukaryota</taxon>
        <taxon>Fungi</taxon>
        <taxon>Dikarya</taxon>
        <taxon>Ascomycota</taxon>
        <taxon>Pezizomycotina</taxon>
        <taxon>Eurotiomycetes</taxon>
        <taxon>Eurotiomycetidae</taxon>
        <taxon>Eurotiales</taxon>
        <taxon>Aspergillaceae</taxon>
        <taxon>Aspergillus</taxon>
        <taxon>Aspergillus subgen. Nidulantes</taxon>
    </lineage>
</organism>
<dbReference type="SUPFAM" id="SSF53067">
    <property type="entry name" value="Actin-like ATPase domain"/>
    <property type="match status" value="2"/>
</dbReference>
<reference evidence="1 2" key="1">
    <citation type="submission" date="2024-07" db="EMBL/GenBank/DDBJ databases">
        <title>Section-level genome sequencing and comparative genomics of Aspergillus sections Usti and Cavernicolus.</title>
        <authorList>
            <consortium name="Lawrence Berkeley National Laboratory"/>
            <person name="Nybo J.L."/>
            <person name="Vesth T.C."/>
            <person name="Theobald S."/>
            <person name="Frisvad J.C."/>
            <person name="Larsen T.O."/>
            <person name="Kjaerboelling I."/>
            <person name="Rothschild-Mancinelli K."/>
            <person name="Lyhne E.K."/>
            <person name="Kogle M.E."/>
            <person name="Barry K."/>
            <person name="Clum A."/>
            <person name="Na H."/>
            <person name="Ledsgaard L."/>
            <person name="Lin J."/>
            <person name="Lipzen A."/>
            <person name="Kuo A."/>
            <person name="Riley R."/>
            <person name="Mondo S."/>
            <person name="Labutti K."/>
            <person name="Haridas S."/>
            <person name="Pangalinan J."/>
            <person name="Salamov A.A."/>
            <person name="Simmons B.A."/>
            <person name="Magnuson J.K."/>
            <person name="Chen J."/>
            <person name="Drula E."/>
            <person name="Henrissat B."/>
            <person name="Wiebenga A."/>
            <person name="Lubbers R.J."/>
            <person name="Gomes A.C."/>
            <person name="Makela M.R."/>
            <person name="Stajich J."/>
            <person name="Grigoriev I.V."/>
            <person name="Mortensen U.H."/>
            <person name="De Vries R.P."/>
            <person name="Baker S.E."/>
            <person name="Andersen M.R."/>
        </authorList>
    </citation>
    <scope>NUCLEOTIDE SEQUENCE [LARGE SCALE GENOMIC DNA]</scope>
    <source>
        <strain evidence="1 2">CBS 209.92</strain>
    </source>
</reference>
<comment type="caution">
    <text evidence="1">The sequence shown here is derived from an EMBL/GenBank/DDBJ whole genome shotgun (WGS) entry which is preliminary data.</text>
</comment>
<dbReference type="Gene3D" id="3.30.420.40">
    <property type="match status" value="1"/>
</dbReference>
<name>A0ABR4FSZ4_9EURO</name>
<gene>
    <name evidence="1" type="ORF">BJX66DRAFT_342247</name>
</gene>
<evidence type="ECO:0000313" key="2">
    <source>
        <dbReference type="Proteomes" id="UP001610563"/>
    </source>
</evidence>
<evidence type="ECO:0000313" key="1">
    <source>
        <dbReference type="EMBL" id="KAL2786362.1"/>
    </source>
</evidence>
<protein>
    <recommendedName>
        <fullName evidence="3">Actin-like ATPase domain-containing protein</fullName>
    </recommendedName>
</protein>
<sequence>MADKPAVIVAIDFGNTYTGVAWAPQGLDDQIVVKSCWPNGDPETCTQSPKAPSTQSLHADQIGQWGYIVCPCNKEVLGGLKALFDDAEQHPTTYGPSLESKQLLSKYGRKLADEVWYYLTYAVAACTPDWRERFNYAPYAIKAVFTVPAAWSEETRDRCLVAVDRLGLIGANVMLVSEPEAAVVDVLKNVKELGIEKGDVVTVCDAGGATVGLISYRVDELEPFKLTDVTTPDSRICGSTMLDTGFEDYMRKMVNPDRWQNFPHEDLKIAIRWSWQNEVKPKYTGDYEHDFPDSEYVHMTKIDNINYKLCDAPAEGAERVLGVTVGAFKAHLMRKYGSRRLWCYPRYSNPALILAGGLGSSKYLFRELDKRFPNLNLIQPPDAWTAVVRGALYHGLEAHPKEPIIAPHSYGLKTTVEFDKKVDGNKETAYYDELIERWYIDDAKRVFIDKGEKILENVPRKANFARDVALDHNLVFQMPLISCDCDLLKDDGGAAEDACLDDRCTENGAQYDDGRIIGILEADFSTAPSEHFHIRTNTKGQEYCHFPFDFVVTPKANTLVFELQINGVTYGRVEVGY</sequence>
<dbReference type="Proteomes" id="UP001610563">
    <property type="component" value="Unassembled WGS sequence"/>
</dbReference>
<evidence type="ECO:0008006" key="3">
    <source>
        <dbReference type="Google" id="ProtNLM"/>
    </source>
</evidence>
<proteinExistence type="predicted"/>
<dbReference type="EMBL" id="JBFTWV010000120">
    <property type="protein sequence ID" value="KAL2786362.1"/>
    <property type="molecule type" value="Genomic_DNA"/>
</dbReference>
<keyword evidence="2" id="KW-1185">Reference proteome</keyword>
<dbReference type="CDD" id="cd10170">
    <property type="entry name" value="ASKHA_NBD_HSP70"/>
    <property type="match status" value="1"/>
</dbReference>
<dbReference type="PANTHER" id="PTHR14187">
    <property type="entry name" value="ALPHA KINASE/ELONGATION FACTOR 2 KINASE"/>
    <property type="match status" value="1"/>
</dbReference>
<dbReference type="PANTHER" id="PTHR14187:SF5">
    <property type="entry name" value="HEAT SHOCK 70 KDA PROTEIN 12A"/>
    <property type="match status" value="1"/>
</dbReference>